<dbReference type="Gene3D" id="3.40.50.300">
    <property type="entry name" value="P-loop containing nucleotide triphosphate hydrolases"/>
    <property type="match status" value="1"/>
</dbReference>
<dbReference type="InterPro" id="IPR027417">
    <property type="entry name" value="P-loop_NTPase"/>
</dbReference>
<dbReference type="Proteomes" id="UP000192727">
    <property type="component" value="Chromosome"/>
</dbReference>
<proteinExistence type="predicted"/>
<sequence length="308" mass="35299">MLYTSAFKGEWMPQSAVQLVLIENNDVEQGSDEVLKFQPLRKLLQIVGVLASKQDQRGLSLYRGSTEIISVYSAIGNRGKTAIALNLALELAKKEKRVFYLSLESVSTALLQFQGTGSQQFSKWLYYVRQSAEIAAVRLEQLKSHDGFLGIDYLYPMDHLREAQEMERGEAGLLIDTLISSGAYDHIIIDLDSSFHPRIEAALERSGLIWWVITNDRICYCKTSIVLSDFTYKDQVKFVMNKFTGFQPDIYEQEQFLIAGYLPYIPEWKHIQSLEQLLSLRIFSDQVMTIYHKIQTEDKGANTWKQPC</sequence>
<dbReference type="SUPFAM" id="SSF52540">
    <property type="entry name" value="P-loop containing nucleoside triphosphate hydrolases"/>
    <property type="match status" value="1"/>
</dbReference>
<accession>A0A1V0UPD0</accession>
<name>A0A1V0UPD0_9BACL</name>
<organism evidence="1 2">
    <name type="scientific">Paenibacillus larvae subsp. pulvifaciens</name>
    <dbReference type="NCBI Taxonomy" id="1477"/>
    <lineage>
        <taxon>Bacteria</taxon>
        <taxon>Bacillati</taxon>
        <taxon>Bacillota</taxon>
        <taxon>Bacilli</taxon>
        <taxon>Bacillales</taxon>
        <taxon>Paenibacillaceae</taxon>
        <taxon>Paenibacillus</taxon>
    </lineage>
</organism>
<reference evidence="1 2" key="1">
    <citation type="submission" date="2017-03" db="EMBL/GenBank/DDBJ databases">
        <title>Paenibacillus larvae genome sequencing.</title>
        <authorList>
            <person name="Dingman D.W."/>
        </authorList>
    </citation>
    <scope>NUCLEOTIDE SEQUENCE [LARGE SCALE GENOMIC DNA]</scope>
    <source>
        <strain evidence="1 2">SAG 10367</strain>
    </source>
</reference>
<dbReference type="AlphaFoldDB" id="A0A1V0UPD0"/>
<evidence type="ECO:0000313" key="2">
    <source>
        <dbReference type="Proteomes" id="UP000192727"/>
    </source>
</evidence>
<gene>
    <name evidence="1" type="ORF">B7C51_01800</name>
</gene>
<evidence type="ECO:0008006" key="3">
    <source>
        <dbReference type="Google" id="ProtNLM"/>
    </source>
</evidence>
<dbReference type="EMBL" id="CP020557">
    <property type="protein sequence ID" value="ARF66818.1"/>
    <property type="molecule type" value="Genomic_DNA"/>
</dbReference>
<dbReference type="RefSeq" id="WP_083038359.1">
    <property type="nucleotide sequence ID" value="NZ_CP020557.1"/>
</dbReference>
<protein>
    <recommendedName>
        <fullName evidence="3">AAA domain-containing protein</fullName>
    </recommendedName>
</protein>
<evidence type="ECO:0000313" key="1">
    <source>
        <dbReference type="EMBL" id="ARF66818.1"/>
    </source>
</evidence>